<dbReference type="Proteomes" id="UP000019439">
    <property type="component" value="Chromosome"/>
</dbReference>
<name>A0A0T9PN05_9GAMM</name>
<dbReference type="KEGG" id="ysi:BF17_01800"/>
<dbReference type="PATRIC" id="fig|367190.3.peg.290"/>
<dbReference type="NCBIfam" id="TIGR02532">
    <property type="entry name" value="IV_pilin_GFxxxE"/>
    <property type="match status" value="1"/>
</dbReference>
<dbReference type="Proteomes" id="UP000038204">
    <property type="component" value="Unassembled WGS sequence"/>
</dbReference>
<proteinExistence type="predicted"/>
<evidence type="ECO:0000256" key="2">
    <source>
        <dbReference type="SAM" id="Phobius"/>
    </source>
</evidence>
<keyword evidence="5" id="KW-1185">Reference proteome</keyword>
<dbReference type="InterPro" id="IPR012902">
    <property type="entry name" value="N_methyl_site"/>
</dbReference>
<evidence type="ECO:0000313" key="6">
    <source>
        <dbReference type="Proteomes" id="UP000038204"/>
    </source>
</evidence>
<reference evidence="4 6" key="2">
    <citation type="submission" date="2015-03" db="EMBL/GenBank/DDBJ databases">
        <authorList>
            <person name="Murphy D."/>
        </authorList>
    </citation>
    <scope>NUCLEOTIDE SEQUENCE [LARGE SCALE GENOMIC DNA]</scope>
    <source>
        <strain evidence="4 6">Y233</strain>
    </source>
</reference>
<dbReference type="Gene3D" id="3.55.40.10">
    <property type="entry name" value="minor pseudopilin epsh domain"/>
    <property type="match status" value="1"/>
</dbReference>
<keyword evidence="2" id="KW-0472">Membrane</keyword>
<protein>
    <submittedName>
        <fullName evidence="3">General secretion pathway protein GspH</fullName>
    </submittedName>
    <submittedName>
        <fullName evidence="4">General secretory pathway proteins G and H</fullName>
    </submittedName>
</protein>
<evidence type="ECO:0000313" key="4">
    <source>
        <dbReference type="EMBL" id="CNH73495.1"/>
    </source>
</evidence>
<gene>
    <name evidence="4" type="primary">hofG2</name>
    <name evidence="3" type="ORF">BF17_01800</name>
    <name evidence="4" type="ORF">ERS008667_01386</name>
</gene>
<sequence length="180" mass="20586">MFHSQKGFTLVELLLSMIIISGFYYSALITLPKGSGVVKSEAENLMRGLQYINQRSRYEGGVFGLQLSETHWRFYKFCCYDCHGIKDNLKINTKMNCIWQSAGENNILSREYSDKLISKLNVHGEDIIIDNVIGANIKPQLIFSPEEEYSDFFLVLKNEENTECVEIKNNIAGASIFIHK</sequence>
<dbReference type="GO" id="GO:0016020">
    <property type="term" value="C:membrane"/>
    <property type="evidence" value="ECO:0007669"/>
    <property type="project" value="UniProtKB-SubCell"/>
</dbReference>
<keyword evidence="2" id="KW-1133">Transmembrane helix</keyword>
<dbReference type="EMBL" id="CQBK01000008">
    <property type="protein sequence ID" value="CNH73495.1"/>
    <property type="molecule type" value="Genomic_DNA"/>
</dbReference>
<evidence type="ECO:0000313" key="5">
    <source>
        <dbReference type="Proteomes" id="UP000019439"/>
    </source>
</evidence>
<dbReference type="RefSeq" id="WP_025381048.1">
    <property type="nucleotide sequence ID" value="NZ_CPYL01000012.1"/>
</dbReference>
<reference evidence="3 5" key="1">
    <citation type="journal article" date="2014" name="Genome Announc.">
        <title>Genome Sequence of Yersinia similis Y228T, a Member of the Yersinia pseudotuberculosis Complex.</title>
        <authorList>
            <person name="Sprague L.D."/>
            <person name="Neubauer H."/>
        </authorList>
    </citation>
    <scope>NUCLEOTIDE SEQUENCE [LARGE SCALE GENOMIC DNA]</scope>
    <source>
        <strain evidence="3 5">228</strain>
    </source>
</reference>
<dbReference type="AlphaFoldDB" id="A0A0T9PN05"/>
<dbReference type="Pfam" id="PF07963">
    <property type="entry name" value="N_methyl"/>
    <property type="match status" value="1"/>
</dbReference>
<evidence type="ECO:0000256" key="1">
    <source>
        <dbReference type="ARBA" id="ARBA00004167"/>
    </source>
</evidence>
<evidence type="ECO:0000313" key="3">
    <source>
        <dbReference type="EMBL" id="AHK18238.1"/>
    </source>
</evidence>
<accession>A0A0T9PN05</accession>
<keyword evidence="2" id="KW-0812">Transmembrane</keyword>
<dbReference type="EMBL" id="CP007230">
    <property type="protein sequence ID" value="AHK18238.1"/>
    <property type="molecule type" value="Genomic_DNA"/>
</dbReference>
<comment type="subcellular location">
    <subcellularLocation>
        <location evidence="1">Membrane</location>
        <topology evidence="1">Single-pass membrane protein</topology>
    </subcellularLocation>
</comment>
<organism evidence="4 6">
    <name type="scientific">Yersinia similis</name>
    <dbReference type="NCBI Taxonomy" id="367190"/>
    <lineage>
        <taxon>Bacteria</taxon>
        <taxon>Pseudomonadati</taxon>
        <taxon>Pseudomonadota</taxon>
        <taxon>Gammaproteobacteria</taxon>
        <taxon>Enterobacterales</taxon>
        <taxon>Yersiniaceae</taxon>
        <taxon>Yersinia</taxon>
    </lineage>
</organism>
<feature type="transmembrane region" description="Helical" evidence="2">
    <location>
        <begin position="7"/>
        <end position="25"/>
    </location>
</feature>